<dbReference type="OrthoDB" id="153074at2759"/>
<proteinExistence type="inferred from homology"/>
<keyword evidence="3" id="KW-0560">Oxidoreductase</keyword>
<dbReference type="EMBL" id="ML978270">
    <property type="protein sequence ID" value="KAF2025279.1"/>
    <property type="molecule type" value="Genomic_DNA"/>
</dbReference>
<name>A0A9P4H0Z7_9PLEO</name>
<dbReference type="PANTHER" id="PTHR43008">
    <property type="entry name" value="BENZIL REDUCTASE"/>
    <property type="match status" value="1"/>
</dbReference>
<dbReference type="FunFam" id="3.40.50.720:FF:000281">
    <property type="entry name" value="Uncharacterized oxidoreductase YIR035C"/>
    <property type="match status" value="1"/>
</dbReference>
<dbReference type="CDD" id="cd05367">
    <property type="entry name" value="SPR-like_SDR_c"/>
    <property type="match status" value="1"/>
</dbReference>
<sequence>MSESKEMVIILTGASRGIGLAIAHHLLSHSHKLILISRTHSALDQLHYQYGSERVEVLAGDLADFSLAKKAVELANDRWGRLDGLIVNHGTLDPVKKIGDSSVEEWRKAFDVNVFSAVGLIQASLLSLRASHGRIILTSSGAALSAYQGWGAYGAGKAVLNHLAQTLSVEEPDVSTISIRPGVVDTEMQREIREVHHESMSEKDRVKFAGLKKEGGLLRPEQPGHVIAKIAVAQREQVKGLNGKFLNWNDQNLSMYQEE</sequence>
<dbReference type="Gene3D" id="3.40.50.720">
    <property type="entry name" value="NAD(P)-binding Rossmann-like Domain"/>
    <property type="match status" value="1"/>
</dbReference>
<dbReference type="GO" id="GO:0050664">
    <property type="term" value="F:oxidoreductase activity, acting on NAD(P)H, oxygen as acceptor"/>
    <property type="evidence" value="ECO:0007669"/>
    <property type="project" value="TreeGrafter"/>
</dbReference>
<keyword evidence="2" id="KW-0521">NADP</keyword>
<dbReference type="SMART" id="SM00822">
    <property type="entry name" value="PKS_KR"/>
    <property type="match status" value="1"/>
</dbReference>
<organism evidence="5 6">
    <name type="scientific">Setomelanomma holmii</name>
    <dbReference type="NCBI Taxonomy" id="210430"/>
    <lineage>
        <taxon>Eukaryota</taxon>
        <taxon>Fungi</taxon>
        <taxon>Dikarya</taxon>
        <taxon>Ascomycota</taxon>
        <taxon>Pezizomycotina</taxon>
        <taxon>Dothideomycetes</taxon>
        <taxon>Pleosporomycetidae</taxon>
        <taxon>Pleosporales</taxon>
        <taxon>Pleosporineae</taxon>
        <taxon>Phaeosphaeriaceae</taxon>
        <taxon>Setomelanomma</taxon>
    </lineage>
</organism>
<dbReference type="PRINTS" id="PR00081">
    <property type="entry name" value="GDHRDH"/>
</dbReference>
<evidence type="ECO:0000313" key="5">
    <source>
        <dbReference type="EMBL" id="KAF2025279.1"/>
    </source>
</evidence>
<feature type="domain" description="Ketoreductase" evidence="4">
    <location>
        <begin position="7"/>
        <end position="187"/>
    </location>
</feature>
<protein>
    <submittedName>
        <fullName evidence="5">NAD(P)-binding protein</fullName>
    </submittedName>
</protein>
<evidence type="ECO:0000259" key="4">
    <source>
        <dbReference type="SMART" id="SM00822"/>
    </source>
</evidence>
<keyword evidence="6" id="KW-1185">Reference proteome</keyword>
<dbReference type="AlphaFoldDB" id="A0A9P4H0Z7"/>
<accession>A0A9P4H0Z7</accession>
<evidence type="ECO:0000256" key="1">
    <source>
        <dbReference type="ARBA" id="ARBA00006484"/>
    </source>
</evidence>
<evidence type="ECO:0000256" key="3">
    <source>
        <dbReference type="ARBA" id="ARBA00023002"/>
    </source>
</evidence>
<dbReference type="SUPFAM" id="SSF51735">
    <property type="entry name" value="NAD(P)-binding Rossmann-fold domains"/>
    <property type="match status" value="1"/>
</dbReference>
<dbReference type="InterPro" id="IPR002347">
    <property type="entry name" value="SDR_fam"/>
</dbReference>
<comment type="similarity">
    <text evidence="1">Belongs to the short-chain dehydrogenases/reductases (SDR) family.</text>
</comment>
<dbReference type="PANTHER" id="PTHR43008:SF8">
    <property type="entry name" value="BENZIL REDUCTASE ((S)-BENZOIN FORMING) IRC24"/>
    <property type="match status" value="1"/>
</dbReference>
<comment type="caution">
    <text evidence="5">The sequence shown here is derived from an EMBL/GenBank/DDBJ whole genome shotgun (WGS) entry which is preliminary data.</text>
</comment>
<evidence type="ECO:0000256" key="2">
    <source>
        <dbReference type="ARBA" id="ARBA00022857"/>
    </source>
</evidence>
<dbReference type="InterPro" id="IPR036291">
    <property type="entry name" value="NAD(P)-bd_dom_sf"/>
</dbReference>
<reference evidence="5" key="1">
    <citation type="journal article" date="2020" name="Stud. Mycol.">
        <title>101 Dothideomycetes genomes: a test case for predicting lifestyles and emergence of pathogens.</title>
        <authorList>
            <person name="Haridas S."/>
            <person name="Albert R."/>
            <person name="Binder M."/>
            <person name="Bloem J."/>
            <person name="Labutti K."/>
            <person name="Salamov A."/>
            <person name="Andreopoulos B."/>
            <person name="Baker S."/>
            <person name="Barry K."/>
            <person name="Bills G."/>
            <person name="Bluhm B."/>
            <person name="Cannon C."/>
            <person name="Castanera R."/>
            <person name="Culley D."/>
            <person name="Daum C."/>
            <person name="Ezra D."/>
            <person name="Gonzalez J."/>
            <person name="Henrissat B."/>
            <person name="Kuo A."/>
            <person name="Liang C."/>
            <person name="Lipzen A."/>
            <person name="Lutzoni F."/>
            <person name="Magnuson J."/>
            <person name="Mondo S."/>
            <person name="Nolan M."/>
            <person name="Ohm R."/>
            <person name="Pangilinan J."/>
            <person name="Park H.-J."/>
            <person name="Ramirez L."/>
            <person name="Alfaro M."/>
            <person name="Sun H."/>
            <person name="Tritt A."/>
            <person name="Yoshinaga Y."/>
            <person name="Zwiers L.-H."/>
            <person name="Turgeon B."/>
            <person name="Goodwin S."/>
            <person name="Spatafora J."/>
            <person name="Crous P."/>
            <person name="Grigoriev I."/>
        </authorList>
    </citation>
    <scope>NUCLEOTIDE SEQUENCE</scope>
    <source>
        <strain evidence="5">CBS 110217</strain>
    </source>
</reference>
<evidence type="ECO:0000313" key="6">
    <source>
        <dbReference type="Proteomes" id="UP000799777"/>
    </source>
</evidence>
<dbReference type="Pfam" id="PF00106">
    <property type="entry name" value="adh_short"/>
    <property type="match status" value="1"/>
</dbReference>
<dbReference type="InterPro" id="IPR057326">
    <property type="entry name" value="KR_dom"/>
</dbReference>
<gene>
    <name evidence="5" type="ORF">EK21DRAFT_104091</name>
</gene>
<dbReference type="Proteomes" id="UP000799777">
    <property type="component" value="Unassembled WGS sequence"/>
</dbReference>